<dbReference type="OrthoDB" id="10262475at2759"/>
<dbReference type="AlphaFoldDB" id="A0A7H9BAY7"/>
<dbReference type="SMART" id="SM00320">
    <property type="entry name" value="WD40"/>
    <property type="match status" value="2"/>
</dbReference>
<dbReference type="Gene3D" id="2.130.10.10">
    <property type="entry name" value="YVTN repeat-like/Quinoprotein amine dehydrogenase"/>
    <property type="match status" value="1"/>
</dbReference>
<dbReference type="SUPFAM" id="SSF50978">
    <property type="entry name" value="WD40 repeat-like"/>
    <property type="match status" value="1"/>
</dbReference>
<dbReference type="InterPro" id="IPR001680">
    <property type="entry name" value="WD40_rpt"/>
</dbReference>
<feature type="repeat" description="WD" evidence="3">
    <location>
        <begin position="237"/>
        <end position="271"/>
    </location>
</feature>
<dbReference type="Pfam" id="PF00400">
    <property type="entry name" value="WD40"/>
    <property type="match status" value="1"/>
</dbReference>
<evidence type="ECO:0000256" key="1">
    <source>
        <dbReference type="ARBA" id="ARBA00022574"/>
    </source>
</evidence>
<proteinExistence type="predicted"/>
<evidence type="ECO:0008006" key="6">
    <source>
        <dbReference type="Google" id="ProtNLM"/>
    </source>
</evidence>
<evidence type="ECO:0000256" key="3">
    <source>
        <dbReference type="PROSITE-ProRule" id="PRU00221"/>
    </source>
</evidence>
<dbReference type="PANTHER" id="PTHR10971">
    <property type="entry name" value="MRNA EXPORT FACTOR AND BUB3"/>
    <property type="match status" value="1"/>
</dbReference>
<dbReference type="PROSITE" id="PS50082">
    <property type="entry name" value="WD_REPEATS_2"/>
    <property type="match status" value="1"/>
</dbReference>
<evidence type="ECO:0000256" key="2">
    <source>
        <dbReference type="ARBA" id="ARBA00022737"/>
    </source>
</evidence>
<protein>
    <recommendedName>
        <fullName evidence="6">Anaphase-promoting complex subunit 4 WD40 domain-containing protein</fullName>
    </recommendedName>
</protein>
<gene>
    <name evidence="4" type="ORF">HG535_0H02390</name>
</gene>
<sequence length="322" mass="35794">MGNHEMLEIVPAPQDYISDVVLLADRSLIVVTSWDGSMTLYEYDVGRITLKERLTHRFALTSCCYVESLHKLYVGTVQGEILEADLDSKRFCPVANNKAELGISSICRYRKSIIFGSWDGLLQVIDCSTNLITTQQSLPKGSKVLSMDANDSKLIVATTGNKTICFELPLNGSNGFEVESGLKYQARRVKLTPEGDGYVSSSLDGRVAVEYFNDSARKFAFRCHRMNLVDINFVFPVNALGFVPNKPLLYTGGSDGNVSCWNIVSRKKIEQLPKFNENGVVQLACSDKILVVATSDDSFKTNAVINEDLTQLQPSRLYILYL</sequence>
<evidence type="ECO:0000313" key="5">
    <source>
        <dbReference type="Proteomes" id="UP000509704"/>
    </source>
</evidence>
<dbReference type="KEGG" id="zmk:HG535_0H02390"/>
<dbReference type="GeneID" id="59238715"/>
<evidence type="ECO:0000313" key="4">
    <source>
        <dbReference type="EMBL" id="QLG74912.1"/>
    </source>
</evidence>
<dbReference type="InterPro" id="IPR036322">
    <property type="entry name" value="WD40_repeat_dom_sf"/>
</dbReference>
<accession>A0A7H9BAY7</accession>
<dbReference type="EMBL" id="CP058611">
    <property type="protein sequence ID" value="QLG74912.1"/>
    <property type="molecule type" value="Genomic_DNA"/>
</dbReference>
<keyword evidence="2" id="KW-0677">Repeat</keyword>
<keyword evidence="5" id="KW-1185">Reference proteome</keyword>
<dbReference type="InterPro" id="IPR015943">
    <property type="entry name" value="WD40/YVTN_repeat-like_dom_sf"/>
</dbReference>
<organism evidence="4 5">
    <name type="scientific">Zygotorulaspora mrakii</name>
    <name type="common">Zygosaccharomyces mrakii</name>
    <dbReference type="NCBI Taxonomy" id="42260"/>
    <lineage>
        <taxon>Eukaryota</taxon>
        <taxon>Fungi</taxon>
        <taxon>Dikarya</taxon>
        <taxon>Ascomycota</taxon>
        <taxon>Saccharomycotina</taxon>
        <taxon>Saccharomycetes</taxon>
        <taxon>Saccharomycetales</taxon>
        <taxon>Saccharomycetaceae</taxon>
        <taxon>Zygotorulaspora</taxon>
    </lineage>
</organism>
<keyword evidence="1 3" id="KW-0853">WD repeat</keyword>
<name>A0A7H9BAY7_ZYGMR</name>
<reference evidence="4 5" key="1">
    <citation type="submission" date="2020-07" db="EMBL/GenBank/DDBJ databases">
        <title>The yeast mating-type switching endonuclease HO is a domesticated member of an unorthodox homing genetic element family.</title>
        <authorList>
            <person name="Coughlan A.Y."/>
            <person name="Lombardi L."/>
            <person name="Braun-Galleani S."/>
            <person name="Martos A.R."/>
            <person name="Galeote V."/>
            <person name="Bigey F."/>
            <person name="Dequin S."/>
            <person name="Byrne K.P."/>
            <person name="Wolfe K.H."/>
        </authorList>
    </citation>
    <scope>NUCLEOTIDE SEQUENCE [LARGE SCALE GENOMIC DNA]</scope>
    <source>
        <strain evidence="4 5">NRRL Y-6702</strain>
    </source>
</reference>
<dbReference type="RefSeq" id="XP_037146637.1">
    <property type="nucleotide sequence ID" value="XM_037290742.1"/>
</dbReference>
<dbReference type="Proteomes" id="UP000509704">
    <property type="component" value="Chromosome 8"/>
</dbReference>